<dbReference type="EMBL" id="JAUSTU010000005">
    <property type="protein sequence ID" value="MDQ0155179.1"/>
    <property type="molecule type" value="Genomic_DNA"/>
</dbReference>
<sequence length="69" mass="8276">MYVHDLQERFSHHKQYRTEDVNELLDFAKKAYIFNEISSSEYKKLVRELESQGAKMPSDENEEQSHVNQ</sequence>
<reference evidence="2 3" key="1">
    <citation type="submission" date="2023-07" db="EMBL/GenBank/DDBJ databases">
        <title>Genomic Encyclopedia of Type Strains, Phase IV (KMG-IV): sequencing the most valuable type-strain genomes for metagenomic binning, comparative biology and taxonomic classification.</title>
        <authorList>
            <person name="Goeker M."/>
        </authorList>
    </citation>
    <scope>NUCLEOTIDE SEQUENCE [LARGE SCALE GENOMIC DNA]</scope>
    <source>
        <strain evidence="2 3">DSM 23948</strain>
    </source>
</reference>
<evidence type="ECO:0000313" key="2">
    <source>
        <dbReference type="EMBL" id="MDQ0155179.1"/>
    </source>
</evidence>
<dbReference type="Proteomes" id="UP001231362">
    <property type="component" value="Unassembled WGS sequence"/>
</dbReference>
<feature type="region of interest" description="Disordered" evidence="1">
    <location>
        <begin position="49"/>
        <end position="69"/>
    </location>
</feature>
<comment type="caution">
    <text evidence="2">The sequence shown here is derived from an EMBL/GenBank/DDBJ whole genome shotgun (WGS) entry which is preliminary data.</text>
</comment>
<dbReference type="Pfam" id="PF14178">
    <property type="entry name" value="YppF"/>
    <property type="match status" value="1"/>
</dbReference>
<protein>
    <submittedName>
        <fullName evidence="2">Membrane protein</fullName>
    </submittedName>
</protein>
<dbReference type="InterPro" id="IPR025553">
    <property type="entry name" value="YppF"/>
</dbReference>
<dbReference type="RefSeq" id="WP_307149749.1">
    <property type="nucleotide sequence ID" value="NZ_JAUSTU010000005.1"/>
</dbReference>
<gene>
    <name evidence="2" type="ORF">J2S07_001483</name>
</gene>
<evidence type="ECO:0000313" key="3">
    <source>
        <dbReference type="Proteomes" id="UP001231362"/>
    </source>
</evidence>
<keyword evidence="3" id="KW-1185">Reference proteome</keyword>
<proteinExistence type="predicted"/>
<accession>A0ABT9V2L5</accession>
<organism evidence="2 3">
    <name type="scientific">Anoxybacillus andreesenii</name>
    <dbReference type="NCBI Taxonomy" id="1325932"/>
    <lineage>
        <taxon>Bacteria</taxon>
        <taxon>Bacillati</taxon>
        <taxon>Bacillota</taxon>
        <taxon>Bacilli</taxon>
        <taxon>Bacillales</taxon>
        <taxon>Anoxybacillaceae</taxon>
        <taxon>Anoxybacillus</taxon>
    </lineage>
</organism>
<name>A0ABT9V2L5_9BACL</name>
<evidence type="ECO:0000256" key="1">
    <source>
        <dbReference type="SAM" id="MobiDB-lite"/>
    </source>
</evidence>